<feature type="compositionally biased region" description="Low complexity" evidence="2">
    <location>
        <begin position="243"/>
        <end position="260"/>
    </location>
</feature>
<evidence type="ECO:0000313" key="3">
    <source>
        <dbReference type="EMBL" id="CAI2198214.1"/>
    </source>
</evidence>
<reference evidence="3" key="1">
    <citation type="submission" date="2022-08" db="EMBL/GenBank/DDBJ databases">
        <authorList>
            <person name="Kallberg Y."/>
            <person name="Tangrot J."/>
            <person name="Rosling A."/>
        </authorList>
    </citation>
    <scope>NUCLEOTIDE SEQUENCE</scope>
    <source>
        <strain evidence="3">Wild A</strain>
    </source>
</reference>
<name>A0A9W4TAD3_9GLOM</name>
<organism evidence="3 4">
    <name type="scientific">Funneliformis geosporum</name>
    <dbReference type="NCBI Taxonomy" id="1117311"/>
    <lineage>
        <taxon>Eukaryota</taxon>
        <taxon>Fungi</taxon>
        <taxon>Fungi incertae sedis</taxon>
        <taxon>Mucoromycota</taxon>
        <taxon>Glomeromycotina</taxon>
        <taxon>Glomeromycetes</taxon>
        <taxon>Glomerales</taxon>
        <taxon>Glomeraceae</taxon>
        <taxon>Funneliformis</taxon>
    </lineage>
</organism>
<protein>
    <submittedName>
        <fullName evidence="3">4685_t:CDS:1</fullName>
    </submittedName>
</protein>
<evidence type="ECO:0000256" key="2">
    <source>
        <dbReference type="SAM" id="MobiDB-lite"/>
    </source>
</evidence>
<dbReference type="AlphaFoldDB" id="A0A9W4TAD3"/>
<comment type="caution">
    <text evidence="3">The sequence shown here is derived from an EMBL/GenBank/DDBJ whole genome shotgun (WGS) entry which is preliminary data.</text>
</comment>
<dbReference type="OrthoDB" id="10634197at2759"/>
<feature type="non-terminal residue" evidence="3">
    <location>
        <position position="335"/>
    </location>
</feature>
<feature type="non-terminal residue" evidence="3">
    <location>
        <position position="1"/>
    </location>
</feature>
<keyword evidence="1" id="KW-0175">Coiled coil</keyword>
<feature type="compositionally biased region" description="Low complexity" evidence="2">
    <location>
        <begin position="202"/>
        <end position="225"/>
    </location>
</feature>
<feature type="region of interest" description="Disordered" evidence="2">
    <location>
        <begin position="187"/>
        <end position="260"/>
    </location>
</feature>
<sequence length="335" mass="38575">KLKSEKDDFKRTLERGFRYSFNVVVDGDHIRVREQTLRDKGAALEMFTEKKDQEAFKISIFNSNFYSRAAGEIMEKIFTSDEKEKLKNLIEGLEKEENSLIVSARSEVSKTINEHKNRTLSLHDYNSLNFDLLGLIKVDKENFPQSYNLFERVLNTLNQDKELYDQGKIKEHFSQALEELEKLVKSVKSKKKPNKTKKEESANVGEENVENETPPEQTPPNQNQSEGDKNVPTDSNEKPEGQNNSENNENTNEPNNDTSSNLQTLKTQVISEITAALNETPLLNNSDLSSKYQDWENEINNLSDEKDINFLKTSVLFDIEDQRKEKVKRQSTGEV</sequence>
<evidence type="ECO:0000256" key="1">
    <source>
        <dbReference type="SAM" id="Coils"/>
    </source>
</evidence>
<proteinExistence type="predicted"/>
<keyword evidence="4" id="KW-1185">Reference proteome</keyword>
<feature type="coiled-coil region" evidence="1">
    <location>
        <begin position="76"/>
        <end position="103"/>
    </location>
</feature>
<gene>
    <name evidence="3" type="ORF">FWILDA_LOCUS18461</name>
</gene>
<dbReference type="EMBL" id="CAMKVN010018093">
    <property type="protein sequence ID" value="CAI2198214.1"/>
    <property type="molecule type" value="Genomic_DNA"/>
</dbReference>
<feature type="compositionally biased region" description="Basic and acidic residues" evidence="2">
    <location>
        <begin position="226"/>
        <end position="240"/>
    </location>
</feature>
<dbReference type="Proteomes" id="UP001153678">
    <property type="component" value="Unassembled WGS sequence"/>
</dbReference>
<accession>A0A9W4TAD3</accession>
<evidence type="ECO:0000313" key="4">
    <source>
        <dbReference type="Proteomes" id="UP001153678"/>
    </source>
</evidence>